<evidence type="ECO:0000313" key="7">
    <source>
        <dbReference type="Proteomes" id="UP000198956"/>
    </source>
</evidence>
<feature type="domain" description="AMP-dependent synthetase/ligase" evidence="3">
    <location>
        <begin position="19"/>
        <end position="368"/>
    </location>
</feature>
<evidence type="ECO:0000259" key="4">
    <source>
        <dbReference type="Pfam" id="PF13193"/>
    </source>
</evidence>
<dbReference type="SUPFAM" id="SSF56801">
    <property type="entry name" value="Acetyl-CoA synthetase-like"/>
    <property type="match status" value="1"/>
</dbReference>
<dbReference type="Pfam" id="PF13193">
    <property type="entry name" value="AMP-binding_C"/>
    <property type="match status" value="1"/>
</dbReference>
<protein>
    <submittedName>
        <fullName evidence="6">Long-chain acyl-CoA synthetase</fullName>
    </submittedName>
    <submittedName>
        <fullName evidence="5">Long-chain fatty acid--CoA ligase</fullName>
    </submittedName>
</protein>
<evidence type="ECO:0000256" key="2">
    <source>
        <dbReference type="ARBA" id="ARBA00022598"/>
    </source>
</evidence>
<dbReference type="GeneID" id="97140863"/>
<accession>A0A1G7XSL3</accession>
<dbReference type="EMBL" id="FNDE01000004">
    <property type="protein sequence ID" value="SDG87003.1"/>
    <property type="molecule type" value="Genomic_DNA"/>
</dbReference>
<reference evidence="5 8" key="2">
    <citation type="submission" date="2021-08" db="EMBL/GenBank/DDBJ databases">
        <title>Complete genome sequence of the strain Aneurinibacillus thermoaerophilus CCM 8960.</title>
        <authorList>
            <person name="Musilova J."/>
            <person name="Kourilova X."/>
            <person name="Pernicova I."/>
            <person name="Bezdicek M."/>
            <person name="Lengerova M."/>
            <person name="Obruca S."/>
            <person name="Sedlar K."/>
        </authorList>
    </citation>
    <scope>NUCLEOTIDE SEQUENCE [LARGE SCALE GENOMIC DNA]</scope>
    <source>
        <strain evidence="5 8">CCM 8960</strain>
    </source>
</reference>
<gene>
    <name evidence="5" type="ORF">K3F53_05730</name>
    <name evidence="6" type="ORF">SAMN04489735_1004159</name>
</gene>
<evidence type="ECO:0000256" key="1">
    <source>
        <dbReference type="ARBA" id="ARBA00006432"/>
    </source>
</evidence>
<evidence type="ECO:0000313" key="6">
    <source>
        <dbReference type="EMBL" id="SDG87003.1"/>
    </source>
</evidence>
<dbReference type="InterPro" id="IPR025110">
    <property type="entry name" value="AMP-bd_C"/>
</dbReference>
<dbReference type="Gene3D" id="3.30.300.30">
    <property type="match status" value="1"/>
</dbReference>
<proteinExistence type="inferred from homology"/>
<dbReference type="InterPro" id="IPR045851">
    <property type="entry name" value="AMP-bd_C_sf"/>
</dbReference>
<feature type="domain" description="AMP-binding enzyme C-terminal" evidence="4">
    <location>
        <begin position="418"/>
        <end position="493"/>
    </location>
</feature>
<dbReference type="CDD" id="cd05936">
    <property type="entry name" value="FC-FACS_FadD_like"/>
    <property type="match status" value="1"/>
</dbReference>
<comment type="similarity">
    <text evidence="1">Belongs to the ATP-dependent AMP-binding enzyme family.</text>
</comment>
<reference evidence="6 7" key="1">
    <citation type="submission" date="2016-10" db="EMBL/GenBank/DDBJ databases">
        <authorList>
            <person name="de Groot N.N."/>
        </authorList>
    </citation>
    <scope>NUCLEOTIDE SEQUENCE [LARGE SCALE GENOMIC DNA]</scope>
    <source>
        <strain evidence="6 7">L 420-91</strain>
    </source>
</reference>
<evidence type="ECO:0000313" key="8">
    <source>
        <dbReference type="Proteomes" id="UP000826616"/>
    </source>
</evidence>
<dbReference type="AlphaFoldDB" id="A0A1G7XSL3"/>
<dbReference type="PANTHER" id="PTHR24096">
    <property type="entry name" value="LONG-CHAIN-FATTY-ACID--COA LIGASE"/>
    <property type="match status" value="1"/>
</dbReference>
<evidence type="ECO:0000259" key="3">
    <source>
        <dbReference type="Pfam" id="PF00501"/>
    </source>
</evidence>
<dbReference type="PROSITE" id="PS00455">
    <property type="entry name" value="AMP_BINDING"/>
    <property type="match status" value="1"/>
</dbReference>
<dbReference type="InterPro" id="IPR042099">
    <property type="entry name" value="ANL_N_sf"/>
</dbReference>
<dbReference type="GO" id="GO:0016405">
    <property type="term" value="F:CoA-ligase activity"/>
    <property type="evidence" value="ECO:0007669"/>
    <property type="project" value="TreeGrafter"/>
</dbReference>
<evidence type="ECO:0000313" key="5">
    <source>
        <dbReference type="EMBL" id="QYY43712.1"/>
    </source>
</evidence>
<keyword evidence="2 5" id="KW-0436">Ligase</keyword>
<dbReference type="InterPro" id="IPR020845">
    <property type="entry name" value="AMP-binding_CS"/>
</dbReference>
<dbReference type="Gene3D" id="3.40.50.12780">
    <property type="entry name" value="N-terminal domain of ligase-like"/>
    <property type="match status" value="1"/>
</dbReference>
<keyword evidence="8" id="KW-1185">Reference proteome</keyword>
<dbReference type="Proteomes" id="UP000198956">
    <property type="component" value="Unassembled WGS sequence"/>
</dbReference>
<sequence length="504" mass="55501">MIINEIKGLHLGNFYLTHSKPNDTALIYHDKKITYEKLDKNIRQYAAYLRQNGIKKGDVVALSCYNTPEFIYSYFAIAHIGAIVVPLNLTLTMEEIAYIIGNANTKAIFVHENILAKLKVAPEQLKTALGLHSVFVINAETSASIAALTPDEATEVNPKAISTLLYTSGTTGKPKGAMLSHENLLANTASCNRLLELNANDVFMCVLPMFHTFGFTTSVLLPLYAGSTIVIHEAFQPKEIIQSLLQNRVTVFCGVPAMYVVLAQAMRSGKVEFPDLRFAISGGSPLPVEVLTLFNHQYKIPLVEGYGLTEASPVVSLNPLHGEKKPGSIGKPLPGVEVRIVDEKGNKLGAGESGEIIVRGPNVMQGYYHMPKATSETIVDGWLHTGDIGYIDQEGYIFIVDRKKDIIITRGLNVYPREIEEVLYKHPAVLEAAVIGVSDSVKGEVVKAFVVPKEGETLDRRTVLDFLKPHLAAYKMPRFVEIVDSLPKNATGKILKKELRNRPH</sequence>
<dbReference type="NCBIfam" id="NF004837">
    <property type="entry name" value="PRK06187.1"/>
    <property type="match status" value="1"/>
</dbReference>
<organism evidence="6 7">
    <name type="scientific">Aneurinibacillus thermoaerophilus</name>
    <dbReference type="NCBI Taxonomy" id="143495"/>
    <lineage>
        <taxon>Bacteria</taxon>
        <taxon>Bacillati</taxon>
        <taxon>Bacillota</taxon>
        <taxon>Bacilli</taxon>
        <taxon>Bacillales</taxon>
        <taxon>Paenibacillaceae</taxon>
        <taxon>Aneurinibacillus group</taxon>
        <taxon>Aneurinibacillus</taxon>
    </lineage>
</organism>
<dbReference type="RefSeq" id="WP_204244837.1">
    <property type="nucleotide sequence ID" value="NZ_CP080764.1"/>
</dbReference>
<name>A0A1G7XSL3_ANETH</name>
<dbReference type="EMBL" id="CP080764">
    <property type="protein sequence ID" value="QYY43712.1"/>
    <property type="molecule type" value="Genomic_DNA"/>
</dbReference>
<dbReference type="Proteomes" id="UP000826616">
    <property type="component" value="Chromosome"/>
</dbReference>
<dbReference type="InterPro" id="IPR000873">
    <property type="entry name" value="AMP-dep_synth/lig_dom"/>
</dbReference>
<dbReference type="Pfam" id="PF00501">
    <property type="entry name" value="AMP-binding"/>
    <property type="match status" value="1"/>
</dbReference>
<dbReference type="FunFam" id="3.30.300.30:FF:000008">
    <property type="entry name" value="2,3-dihydroxybenzoate-AMP ligase"/>
    <property type="match status" value="1"/>
</dbReference>